<feature type="region of interest" description="Disordered" evidence="1">
    <location>
        <begin position="170"/>
        <end position="189"/>
    </location>
</feature>
<feature type="compositionally biased region" description="Polar residues" evidence="1">
    <location>
        <begin position="178"/>
        <end position="189"/>
    </location>
</feature>
<protein>
    <submittedName>
        <fullName evidence="2">Uncharacterized protein</fullName>
    </submittedName>
</protein>
<feature type="region of interest" description="Disordered" evidence="1">
    <location>
        <begin position="124"/>
        <end position="164"/>
    </location>
</feature>
<reference evidence="2" key="1">
    <citation type="submission" date="2023-06" db="EMBL/GenBank/DDBJ databases">
        <title>Genome-scale phylogeny and comparative genomics of the fungal order Sordariales.</title>
        <authorList>
            <consortium name="Lawrence Berkeley National Laboratory"/>
            <person name="Hensen N."/>
            <person name="Bonometti L."/>
            <person name="Westerberg I."/>
            <person name="Brannstrom I.O."/>
            <person name="Guillou S."/>
            <person name="Cros-Aarteil S."/>
            <person name="Calhoun S."/>
            <person name="Haridas S."/>
            <person name="Kuo A."/>
            <person name="Mondo S."/>
            <person name="Pangilinan J."/>
            <person name="Riley R."/>
            <person name="Labutti K."/>
            <person name="Andreopoulos B."/>
            <person name="Lipzen A."/>
            <person name="Chen C."/>
            <person name="Yanf M."/>
            <person name="Daum C."/>
            <person name="Ng V."/>
            <person name="Clum A."/>
            <person name="Steindorff A."/>
            <person name="Ohm R."/>
            <person name="Martin F."/>
            <person name="Silar P."/>
            <person name="Natvig D."/>
            <person name="Lalanne C."/>
            <person name="Gautier V."/>
            <person name="Ament-Velasquez S.L."/>
            <person name="Kruys A."/>
            <person name="Hutchinson M.I."/>
            <person name="Powell A.J."/>
            <person name="Barry K."/>
            <person name="Miller A.N."/>
            <person name="Grigoriev I.V."/>
            <person name="Debuchy R."/>
            <person name="Gladieux P."/>
            <person name="Thoren M.H."/>
            <person name="Johannesson H."/>
        </authorList>
    </citation>
    <scope>NUCLEOTIDE SEQUENCE</scope>
    <source>
        <strain evidence="2">SMH2532-1</strain>
    </source>
</reference>
<feature type="compositionally biased region" description="Basic and acidic residues" evidence="1">
    <location>
        <begin position="204"/>
        <end position="229"/>
    </location>
</feature>
<gene>
    <name evidence="2" type="ORF">B0T16DRAFT_487856</name>
</gene>
<dbReference type="AlphaFoldDB" id="A0AA39YRT1"/>
<comment type="caution">
    <text evidence="2">The sequence shown here is derived from an EMBL/GenBank/DDBJ whole genome shotgun (WGS) entry which is preliminary data.</text>
</comment>
<evidence type="ECO:0000313" key="3">
    <source>
        <dbReference type="Proteomes" id="UP001174936"/>
    </source>
</evidence>
<dbReference type="Proteomes" id="UP001174936">
    <property type="component" value="Unassembled WGS sequence"/>
</dbReference>
<sequence length="243" mass="26275">MTPAMRSKLAGKARTSDSPQTMIIPIVDEDPEAAARQAIAKAEEEARAKAEEEAARAKAEADNKARAEEEAKAKAEAEAMVKAEEEAKAEANATMLASSGEVVADGVPVETDFALRVFRENEERVARKGHSAPSFAHTSEKFRDLHQRLQPEAPEEEPIRWHQADGFGFFRPAGYQGPHQQSFSFGSTGENDFAADFAAAEAKLQAERKARKKAAEAKAKAEAEAEAETKTAPAVSSSAYEEE</sequence>
<keyword evidence="3" id="KW-1185">Reference proteome</keyword>
<evidence type="ECO:0000313" key="2">
    <source>
        <dbReference type="EMBL" id="KAK0656547.1"/>
    </source>
</evidence>
<feature type="compositionally biased region" description="Basic and acidic residues" evidence="1">
    <location>
        <begin position="138"/>
        <end position="149"/>
    </location>
</feature>
<feature type="region of interest" description="Disordered" evidence="1">
    <location>
        <begin position="42"/>
        <end position="79"/>
    </location>
</feature>
<evidence type="ECO:0000256" key="1">
    <source>
        <dbReference type="SAM" id="MobiDB-lite"/>
    </source>
</evidence>
<name>A0AA39YRT1_9PEZI</name>
<organism evidence="2 3">
    <name type="scientific">Cercophora newfieldiana</name>
    <dbReference type="NCBI Taxonomy" id="92897"/>
    <lineage>
        <taxon>Eukaryota</taxon>
        <taxon>Fungi</taxon>
        <taxon>Dikarya</taxon>
        <taxon>Ascomycota</taxon>
        <taxon>Pezizomycotina</taxon>
        <taxon>Sordariomycetes</taxon>
        <taxon>Sordariomycetidae</taxon>
        <taxon>Sordariales</taxon>
        <taxon>Lasiosphaeriaceae</taxon>
        <taxon>Cercophora</taxon>
    </lineage>
</organism>
<accession>A0AA39YRT1</accession>
<dbReference type="EMBL" id="JAULSV010000001">
    <property type="protein sequence ID" value="KAK0656547.1"/>
    <property type="molecule type" value="Genomic_DNA"/>
</dbReference>
<feature type="region of interest" description="Disordered" evidence="1">
    <location>
        <begin position="1"/>
        <end position="22"/>
    </location>
</feature>
<proteinExistence type="predicted"/>
<feature type="region of interest" description="Disordered" evidence="1">
    <location>
        <begin position="204"/>
        <end position="243"/>
    </location>
</feature>